<accession>A0A8C9AQ81</accession>
<evidence type="ECO:0000256" key="1">
    <source>
        <dbReference type="SAM" id="MobiDB-lite"/>
    </source>
</evidence>
<evidence type="ECO:0000313" key="3">
    <source>
        <dbReference type="Proteomes" id="UP000694414"/>
    </source>
</evidence>
<dbReference type="GeneTree" id="ENSGT00390000002762"/>
<evidence type="ECO:0000313" key="2">
    <source>
        <dbReference type="Ensembl" id="ENSPSMP00000033660.1"/>
    </source>
</evidence>
<sequence length="86" mass="9069">GLFSFDPGFSCFQPLRRCGQLARMAVRAQHGKAAQTQTGEATRGWTASPTATCLTSSGSQPHPSSLSLCPISSTPKLASSTMTSWH</sequence>
<keyword evidence="3" id="KW-1185">Reference proteome</keyword>
<protein>
    <submittedName>
        <fullName evidence="2">Serine hydroxymethyltransferase 2</fullName>
    </submittedName>
</protein>
<gene>
    <name evidence="2" type="primary">SHMT2</name>
</gene>
<organism evidence="2 3">
    <name type="scientific">Prolemur simus</name>
    <name type="common">Greater bamboo lemur</name>
    <name type="synonym">Hapalemur simus</name>
    <dbReference type="NCBI Taxonomy" id="1328070"/>
    <lineage>
        <taxon>Eukaryota</taxon>
        <taxon>Metazoa</taxon>
        <taxon>Chordata</taxon>
        <taxon>Craniata</taxon>
        <taxon>Vertebrata</taxon>
        <taxon>Euteleostomi</taxon>
        <taxon>Mammalia</taxon>
        <taxon>Eutheria</taxon>
        <taxon>Euarchontoglires</taxon>
        <taxon>Primates</taxon>
        <taxon>Strepsirrhini</taxon>
        <taxon>Lemuriformes</taxon>
        <taxon>Lemuridae</taxon>
        <taxon>Prolemur</taxon>
    </lineage>
</organism>
<name>A0A8C9AQ81_PROSS</name>
<feature type="region of interest" description="Disordered" evidence="1">
    <location>
        <begin position="33"/>
        <end position="67"/>
    </location>
</feature>
<feature type="compositionally biased region" description="Polar residues" evidence="1">
    <location>
        <begin position="34"/>
        <end position="55"/>
    </location>
</feature>
<feature type="compositionally biased region" description="Low complexity" evidence="1">
    <location>
        <begin position="56"/>
        <end position="67"/>
    </location>
</feature>
<dbReference type="AlphaFoldDB" id="A0A8C9AQ81"/>
<dbReference type="Ensembl" id="ENSPSMT00000038781.1">
    <property type="protein sequence ID" value="ENSPSMP00000033660.1"/>
    <property type="gene ID" value="ENSPSMG00000023192.1"/>
</dbReference>
<proteinExistence type="predicted"/>
<dbReference type="Proteomes" id="UP000694414">
    <property type="component" value="Unplaced"/>
</dbReference>
<reference evidence="2" key="2">
    <citation type="submission" date="2025-09" db="UniProtKB">
        <authorList>
            <consortium name="Ensembl"/>
        </authorList>
    </citation>
    <scope>IDENTIFICATION</scope>
</reference>
<reference evidence="2" key="1">
    <citation type="submission" date="2025-08" db="UniProtKB">
        <authorList>
            <consortium name="Ensembl"/>
        </authorList>
    </citation>
    <scope>IDENTIFICATION</scope>
</reference>